<reference evidence="1 2" key="1">
    <citation type="submission" date="2018-03" db="EMBL/GenBank/DDBJ databases">
        <title>Genomic Encyclopedia of Archaeal and Bacterial Type Strains, Phase II (KMG-II): from individual species to whole genera.</title>
        <authorList>
            <person name="Goeker M."/>
        </authorList>
    </citation>
    <scope>NUCLEOTIDE SEQUENCE [LARGE SCALE GENOMIC DNA]</scope>
    <source>
        <strain evidence="1 2">DSM 28229</strain>
    </source>
</reference>
<evidence type="ECO:0000313" key="2">
    <source>
        <dbReference type="Proteomes" id="UP000245535"/>
    </source>
</evidence>
<dbReference type="PANTHER" id="PTHR35866:SF1">
    <property type="entry name" value="YKGJ FAMILY CYSTEINE CLUSTER PROTEIN"/>
    <property type="match status" value="1"/>
</dbReference>
<dbReference type="AlphaFoldDB" id="A0A315ZCT6"/>
<dbReference type="Proteomes" id="UP000245535">
    <property type="component" value="Unassembled WGS sequence"/>
</dbReference>
<evidence type="ECO:0008006" key="3">
    <source>
        <dbReference type="Google" id="ProtNLM"/>
    </source>
</evidence>
<dbReference type="InterPro" id="IPR005358">
    <property type="entry name" value="Puta_zinc/iron-chelating_dom"/>
</dbReference>
<sequence>MELVNKWQANAKSKAKENQNFLKRLKKSKQGKLIDEIVNEADEKAFEKMDCLACANCCKSISPIVTRTDIKRIASALRMKETEVVETYMLVDSDGDHVMKQQPCPFLGADNYCSIYEHRPKACREYPHTQQQGFCKKPNLHYKNTLYCPVVFDVVETLKDKLQK</sequence>
<dbReference type="PANTHER" id="PTHR35866">
    <property type="entry name" value="PUTATIVE-RELATED"/>
    <property type="match status" value="1"/>
</dbReference>
<protein>
    <recommendedName>
        <fullName evidence="3">Fe-S-cluster containining protein</fullName>
    </recommendedName>
</protein>
<dbReference type="EMBL" id="QGDO01000002">
    <property type="protein sequence ID" value="PWJ43396.1"/>
    <property type="molecule type" value="Genomic_DNA"/>
</dbReference>
<accession>A0A315ZCT6</accession>
<gene>
    <name evidence="1" type="ORF">BC781_102957</name>
</gene>
<keyword evidence="2" id="KW-1185">Reference proteome</keyword>
<evidence type="ECO:0000313" key="1">
    <source>
        <dbReference type="EMBL" id="PWJ43396.1"/>
    </source>
</evidence>
<proteinExistence type="predicted"/>
<organism evidence="1 2">
    <name type="scientific">Sediminitomix flava</name>
    <dbReference type="NCBI Taxonomy" id="379075"/>
    <lineage>
        <taxon>Bacteria</taxon>
        <taxon>Pseudomonadati</taxon>
        <taxon>Bacteroidota</taxon>
        <taxon>Cytophagia</taxon>
        <taxon>Cytophagales</taxon>
        <taxon>Flammeovirgaceae</taxon>
        <taxon>Sediminitomix</taxon>
    </lineage>
</organism>
<dbReference type="Pfam" id="PF03692">
    <property type="entry name" value="CxxCxxCC"/>
    <property type="match status" value="1"/>
</dbReference>
<name>A0A315ZCT6_SEDFL</name>
<dbReference type="RefSeq" id="WP_109617912.1">
    <property type="nucleotide sequence ID" value="NZ_QGDO01000002.1"/>
</dbReference>
<comment type="caution">
    <text evidence="1">The sequence shown here is derived from an EMBL/GenBank/DDBJ whole genome shotgun (WGS) entry which is preliminary data.</text>
</comment>
<dbReference type="OrthoDB" id="665764at2"/>